<dbReference type="PRINTS" id="PR00105">
    <property type="entry name" value="C5METTRFRASE"/>
</dbReference>
<dbReference type="InterPro" id="IPR001525">
    <property type="entry name" value="C5_MeTfrase"/>
</dbReference>
<sequence>MGTRPGKSLLNSKMEKKQDTLKAGALFAGIGGFCVGFQQSSIPTVWAIENDLAAVETYSANLGKKVLLDDAGLPKSIKDISIEKDGLCPVDVLHAGFPCQSFSVAGERKGFDDPRGQLFYEIIRLVKEFGEARPSVLLLENSPNLRIGEGGSWFIELTNQIKKAGYWFRENNAFELDSFDYTYVPQRRKRLFMVAFATNRFRNGKISLNFSLASSQKDLSEFINFDGSLEDDSYYLDPDNKYYKMLTEKGSTPRSILQLRKYEVRDKGENVVPTLTANMGQGGHNVPFLMDSKGLRKLTEYECLKLQGFPIDYKFPEGVPRAKRYQQVGNSVVPPLIALLAGAIKEKIVQERI</sequence>
<dbReference type="InterPro" id="IPR050750">
    <property type="entry name" value="C5-MTase"/>
</dbReference>
<dbReference type="Pfam" id="PF00145">
    <property type="entry name" value="DNA_methylase"/>
    <property type="match status" value="1"/>
</dbReference>
<dbReference type="InterPro" id="IPR018117">
    <property type="entry name" value="C5_DNA_meth_AS"/>
</dbReference>
<comment type="similarity">
    <text evidence="6 7">Belongs to the class I-like SAM-binding methyltransferase superfamily. C5-methyltransferase family.</text>
</comment>
<dbReference type="InterPro" id="IPR031303">
    <property type="entry name" value="C5_meth_CS"/>
</dbReference>
<evidence type="ECO:0000256" key="8">
    <source>
        <dbReference type="RuleBase" id="RU000417"/>
    </source>
</evidence>
<keyword evidence="4" id="KW-0680">Restriction system</keyword>
<evidence type="ECO:0000256" key="2">
    <source>
        <dbReference type="ARBA" id="ARBA00022679"/>
    </source>
</evidence>
<dbReference type="NCBIfam" id="TIGR00675">
    <property type="entry name" value="dcm"/>
    <property type="match status" value="1"/>
</dbReference>
<name>A0ABZ0AXX1_9BURK</name>
<evidence type="ECO:0000256" key="1">
    <source>
        <dbReference type="ARBA" id="ARBA00022603"/>
    </source>
</evidence>
<dbReference type="PANTHER" id="PTHR46098:SF1">
    <property type="entry name" value="TRNA (CYTOSINE(38)-C(5))-METHYLTRANSFERASE"/>
    <property type="match status" value="1"/>
</dbReference>
<evidence type="ECO:0000313" key="10">
    <source>
        <dbReference type="Proteomes" id="UP001302257"/>
    </source>
</evidence>
<gene>
    <name evidence="9" type="primary">dcm</name>
    <name evidence="9" type="ORF">RAN89_16710</name>
</gene>
<dbReference type="Gene3D" id="3.90.120.10">
    <property type="entry name" value="DNA Methylase, subunit A, domain 2"/>
    <property type="match status" value="1"/>
</dbReference>
<dbReference type="GO" id="GO:0003886">
    <property type="term" value="F:DNA (cytosine-5-)-methyltransferase activity"/>
    <property type="evidence" value="ECO:0007669"/>
    <property type="project" value="UniProtKB-EC"/>
</dbReference>
<dbReference type="PROSITE" id="PS00094">
    <property type="entry name" value="C5_MTASE_1"/>
    <property type="match status" value="1"/>
</dbReference>
<keyword evidence="2 6" id="KW-0808">Transferase</keyword>
<dbReference type="PROSITE" id="PS00095">
    <property type="entry name" value="C5_MTASE_2"/>
    <property type="match status" value="1"/>
</dbReference>
<evidence type="ECO:0000256" key="3">
    <source>
        <dbReference type="ARBA" id="ARBA00022691"/>
    </source>
</evidence>
<dbReference type="EC" id="2.1.1.37" evidence="8"/>
<organism evidence="9 10">
    <name type="scientific">Rhodoferax mekongensis</name>
    <dbReference type="NCBI Taxonomy" id="3068341"/>
    <lineage>
        <taxon>Bacteria</taxon>
        <taxon>Pseudomonadati</taxon>
        <taxon>Pseudomonadota</taxon>
        <taxon>Betaproteobacteria</taxon>
        <taxon>Burkholderiales</taxon>
        <taxon>Comamonadaceae</taxon>
        <taxon>Rhodoferax</taxon>
    </lineage>
</organism>
<comment type="catalytic activity">
    <reaction evidence="5 8">
        <text>a 2'-deoxycytidine in DNA + S-adenosyl-L-methionine = a 5-methyl-2'-deoxycytidine in DNA + S-adenosyl-L-homocysteine + H(+)</text>
        <dbReference type="Rhea" id="RHEA:13681"/>
        <dbReference type="Rhea" id="RHEA-COMP:11369"/>
        <dbReference type="Rhea" id="RHEA-COMP:11370"/>
        <dbReference type="ChEBI" id="CHEBI:15378"/>
        <dbReference type="ChEBI" id="CHEBI:57856"/>
        <dbReference type="ChEBI" id="CHEBI:59789"/>
        <dbReference type="ChEBI" id="CHEBI:85452"/>
        <dbReference type="ChEBI" id="CHEBI:85454"/>
        <dbReference type="EC" id="2.1.1.37"/>
    </reaction>
</comment>
<dbReference type="PANTHER" id="PTHR46098">
    <property type="entry name" value="TRNA (CYTOSINE(38)-C(5))-METHYLTRANSFERASE"/>
    <property type="match status" value="1"/>
</dbReference>
<evidence type="ECO:0000256" key="4">
    <source>
        <dbReference type="ARBA" id="ARBA00022747"/>
    </source>
</evidence>
<dbReference type="GO" id="GO:0032259">
    <property type="term" value="P:methylation"/>
    <property type="evidence" value="ECO:0007669"/>
    <property type="project" value="UniProtKB-KW"/>
</dbReference>
<evidence type="ECO:0000256" key="7">
    <source>
        <dbReference type="RuleBase" id="RU000416"/>
    </source>
</evidence>
<dbReference type="RefSeq" id="WP_313867351.1">
    <property type="nucleotide sequence ID" value="NZ_CP132507.1"/>
</dbReference>
<dbReference type="PROSITE" id="PS51679">
    <property type="entry name" value="SAM_MT_C5"/>
    <property type="match status" value="1"/>
</dbReference>
<dbReference type="Gene3D" id="3.40.50.150">
    <property type="entry name" value="Vaccinia Virus protein VP39"/>
    <property type="match status" value="1"/>
</dbReference>
<accession>A0ABZ0AXX1</accession>
<evidence type="ECO:0000256" key="6">
    <source>
        <dbReference type="PROSITE-ProRule" id="PRU01016"/>
    </source>
</evidence>
<proteinExistence type="inferred from homology"/>
<dbReference type="EMBL" id="CP132507">
    <property type="protein sequence ID" value="WNO04514.1"/>
    <property type="molecule type" value="Genomic_DNA"/>
</dbReference>
<dbReference type="SUPFAM" id="SSF53335">
    <property type="entry name" value="S-adenosyl-L-methionine-dependent methyltransferases"/>
    <property type="match status" value="1"/>
</dbReference>
<protein>
    <recommendedName>
        <fullName evidence="8">Cytosine-specific methyltransferase</fullName>
        <ecNumber evidence="8">2.1.1.37</ecNumber>
    </recommendedName>
</protein>
<keyword evidence="3 6" id="KW-0949">S-adenosyl-L-methionine</keyword>
<keyword evidence="10" id="KW-1185">Reference proteome</keyword>
<evidence type="ECO:0000256" key="5">
    <source>
        <dbReference type="ARBA" id="ARBA00047422"/>
    </source>
</evidence>
<dbReference type="Proteomes" id="UP001302257">
    <property type="component" value="Chromosome"/>
</dbReference>
<reference evidence="9 10" key="1">
    <citation type="submission" date="2023-08" db="EMBL/GenBank/DDBJ databases">
        <title>Rhodoferax potami sp. nov. and Rhodoferax mekongensis sp. nov., isolated from the Mekong River in Thailand.</title>
        <authorList>
            <person name="Kitikhun S."/>
            <person name="Charoenyingcharoen P."/>
            <person name="Siriarchawattana P."/>
            <person name="Likhitrattanapisal S."/>
            <person name="Nilsakha T."/>
            <person name="Chanpet A."/>
            <person name="Rattanawaree P."/>
            <person name="Ingsriswang S."/>
        </authorList>
    </citation>
    <scope>NUCLEOTIDE SEQUENCE [LARGE SCALE GENOMIC DNA]</scope>
    <source>
        <strain evidence="9 10">TBRC 17307</strain>
    </source>
</reference>
<keyword evidence="1 6" id="KW-0489">Methyltransferase</keyword>
<feature type="active site" evidence="6">
    <location>
        <position position="99"/>
    </location>
</feature>
<evidence type="ECO:0000313" key="9">
    <source>
        <dbReference type="EMBL" id="WNO04514.1"/>
    </source>
</evidence>
<dbReference type="InterPro" id="IPR029063">
    <property type="entry name" value="SAM-dependent_MTases_sf"/>
</dbReference>